<evidence type="ECO:0000256" key="1">
    <source>
        <dbReference type="ARBA" id="ARBA00004141"/>
    </source>
</evidence>
<keyword evidence="2 6" id="KW-0812">Transmembrane</keyword>
<proteinExistence type="predicted"/>
<accession>A0A397U2Q6</accession>
<feature type="transmembrane region" description="Helical" evidence="6">
    <location>
        <begin position="275"/>
        <end position="298"/>
    </location>
</feature>
<feature type="transmembrane region" description="Helical" evidence="6">
    <location>
        <begin position="180"/>
        <end position="203"/>
    </location>
</feature>
<gene>
    <name evidence="7" type="ORF">C2G38_2225049</name>
</gene>
<dbReference type="PIRSF" id="PIRSF006060">
    <property type="entry name" value="AA_transporter"/>
    <property type="match status" value="1"/>
</dbReference>
<dbReference type="PANTHER" id="PTHR11785:SF353">
    <property type="entry name" value="METHIONINE TRANSPORTER (EUROFUNG)"/>
    <property type="match status" value="1"/>
</dbReference>
<dbReference type="GO" id="GO:0015179">
    <property type="term" value="F:L-amino acid transmembrane transporter activity"/>
    <property type="evidence" value="ECO:0007669"/>
    <property type="project" value="TreeGrafter"/>
</dbReference>
<dbReference type="Pfam" id="PF13520">
    <property type="entry name" value="AA_permease_2"/>
    <property type="match status" value="1"/>
</dbReference>
<feature type="transmembrane region" description="Helical" evidence="6">
    <location>
        <begin position="379"/>
        <end position="398"/>
    </location>
</feature>
<comment type="caution">
    <text evidence="7">The sequence shown here is derived from an EMBL/GenBank/DDBJ whole genome shotgun (WGS) entry which is preliminary data.</text>
</comment>
<dbReference type="EMBL" id="QKWP01002410">
    <property type="protein sequence ID" value="RIB03428.1"/>
    <property type="molecule type" value="Genomic_DNA"/>
</dbReference>
<organism evidence="7 8">
    <name type="scientific">Gigaspora rosea</name>
    <dbReference type="NCBI Taxonomy" id="44941"/>
    <lineage>
        <taxon>Eukaryota</taxon>
        <taxon>Fungi</taxon>
        <taxon>Fungi incertae sedis</taxon>
        <taxon>Mucoromycota</taxon>
        <taxon>Glomeromycotina</taxon>
        <taxon>Glomeromycetes</taxon>
        <taxon>Diversisporales</taxon>
        <taxon>Gigasporaceae</taxon>
        <taxon>Gigaspora</taxon>
    </lineage>
</organism>
<dbReference type="GO" id="GO:0016020">
    <property type="term" value="C:membrane"/>
    <property type="evidence" value="ECO:0007669"/>
    <property type="project" value="UniProtKB-SubCell"/>
</dbReference>
<keyword evidence="8" id="KW-1185">Reference proteome</keyword>
<feature type="transmembrane region" description="Helical" evidence="6">
    <location>
        <begin position="47"/>
        <end position="69"/>
    </location>
</feature>
<feature type="transmembrane region" description="Helical" evidence="6">
    <location>
        <begin position="318"/>
        <end position="338"/>
    </location>
</feature>
<comment type="subcellular location">
    <subcellularLocation>
        <location evidence="1">Membrane</location>
        <topology evidence="1">Multi-pass membrane protein</topology>
    </subcellularLocation>
</comment>
<reference evidence="7 8" key="1">
    <citation type="submission" date="2018-06" db="EMBL/GenBank/DDBJ databases">
        <title>Comparative genomics reveals the genomic features of Rhizophagus irregularis, R. cerebriforme, R. diaphanum and Gigaspora rosea, and their symbiotic lifestyle signature.</title>
        <authorList>
            <person name="Morin E."/>
            <person name="San Clemente H."/>
            <person name="Chen E.C.H."/>
            <person name="De La Providencia I."/>
            <person name="Hainaut M."/>
            <person name="Kuo A."/>
            <person name="Kohler A."/>
            <person name="Murat C."/>
            <person name="Tang N."/>
            <person name="Roy S."/>
            <person name="Loubradou J."/>
            <person name="Henrissat B."/>
            <person name="Grigoriev I.V."/>
            <person name="Corradi N."/>
            <person name="Roux C."/>
            <person name="Martin F.M."/>
        </authorList>
    </citation>
    <scope>NUCLEOTIDE SEQUENCE [LARGE SCALE GENOMIC DNA]</scope>
    <source>
        <strain evidence="7 8">DAOM 194757</strain>
    </source>
</reference>
<evidence type="ECO:0000313" key="7">
    <source>
        <dbReference type="EMBL" id="RIB03428.1"/>
    </source>
</evidence>
<evidence type="ECO:0000256" key="2">
    <source>
        <dbReference type="ARBA" id="ARBA00022692"/>
    </source>
</evidence>
<dbReference type="Proteomes" id="UP000266673">
    <property type="component" value="Unassembled WGS sequence"/>
</dbReference>
<dbReference type="Gene3D" id="1.20.1740.10">
    <property type="entry name" value="Amino acid/polyamine transporter I"/>
    <property type="match status" value="1"/>
</dbReference>
<feature type="transmembrane region" description="Helical" evidence="6">
    <location>
        <begin position="90"/>
        <end position="111"/>
    </location>
</feature>
<feature type="transmembrane region" description="Helical" evidence="6">
    <location>
        <begin position="137"/>
        <end position="159"/>
    </location>
</feature>
<dbReference type="AlphaFoldDB" id="A0A397U2Q6"/>
<dbReference type="InterPro" id="IPR050598">
    <property type="entry name" value="AminoAcid_Transporter"/>
</dbReference>
<feature type="compositionally biased region" description="Acidic residues" evidence="5">
    <location>
        <begin position="419"/>
        <end position="435"/>
    </location>
</feature>
<feature type="region of interest" description="Disordered" evidence="5">
    <location>
        <begin position="413"/>
        <end position="435"/>
    </location>
</feature>
<dbReference type="OrthoDB" id="5982228at2759"/>
<feature type="transmembrane region" description="Helical" evidence="6">
    <location>
        <begin position="345"/>
        <end position="367"/>
    </location>
</feature>
<name>A0A397U2Q6_9GLOM</name>
<keyword evidence="4 6" id="KW-0472">Membrane</keyword>
<evidence type="ECO:0000256" key="6">
    <source>
        <dbReference type="SAM" id="Phobius"/>
    </source>
</evidence>
<evidence type="ECO:0000313" key="8">
    <source>
        <dbReference type="Proteomes" id="UP000266673"/>
    </source>
</evidence>
<evidence type="ECO:0000256" key="5">
    <source>
        <dbReference type="SAM" id="MobiDB-lite"/>
    </source>
</evidence>
<sequence>MNNNRSTRKTFLGILRGIGYNINYIIGQDAFNPGNIWMLVQSPGITLVLYIICFFISLLGSSVYIELGIRSLPSGIGEQKYITDAFFPRRNFGHVFSFVAIFIMFPSLIVAESFNSSQYFLYCFRKNLNVDWIVSDIVNQTLAIFKIIILLIISVIGLTKLKLNTNLFNWNNIFNASFDFGAYVLLAYEGCLSNAAFITVVGYPNNSTDNESTPMPMRFGKELFGENGENFIAILVAISTFGCVSALIFTYSRIIKYAAETRFIPSLFNSYRANYNTLFNQLWAQFLYCSILSVIFLIKMNHNISNNVSDLFSNASMYAFTIYHGASALCLCIIKIRLNNTNPRIFSIPICMVIFYLSIIIFIIIALLVSPSDGSFDYLISYCISWVAVALGLIFWYVRNQWQANRELIQNQGSNNETETIDETDRDEGSNDEEV</sequence>
<evidence type="ECO:0000256" key="3">
    <source>
        <dbReference type="ARBA" id="ARBA00022989"/>
    </source>
</evidence>
<evidence type="ECO:0000256" key="4">
    <source>
        <dbReference type="ARBA" id="ARBA00023136"/>
    </source>
</evidence>
<feature type="transmembrane region" description="Helical" evidence="6">
    <location>
        <begin position="231"/>
        <end position="254"/>
    </location>
</feature>
<dbReference type="PANTHER" id="PTHR11785">
    <property type="entry name" value="AMINO ACID TRANSPORTER"/>
    <property type="match status" value="1"/>
</dbReference>
<keyword evidence="3 6" id="KW-1133">Transmembrane helix</keyword>
<evidence type="ECO:0008006" key="9">
    <source>
        <dbReference type="Google" id="ProtNLM"/>
    </source>
</evidence>
<protein>
    <recommendedName>
        <fullName evidence="9">Amino acid/polyamine transporter I</fullName>
    </recommendedName>
</protein>
<dbReference type="STRING" id="44941.A0A397U2Q6"/>
<dbReference type="InterPro" id="IPR002293">
    <property type="entry name" value="AA/rel_permease1"/>
</dbReference>